<keyword evidence="1" id="KW-0378">Hydrolase</keyword>
<dbReference type="Gene3D" id="1.10.150.520">
    <property type="match status" value="1"/>
</dbReference>
<dbReference type="InterPro" id="IPR023214">
    <property type="entry name" value="HAD_sf"/>
</dbReference>
<dbReference type="Proteomes" id="UP000824176">
    <property type="component" value="Unassembled WGS sequence"/>
</dbReference>
<evidence type="ECO:0000313" key="2">
    <source>
        <dbReference type="Proteomes" id="UP000824176"/>
    </source>
</evidence>
<dbReference type="Gene3D" id="3.40.50.1000">
    <property type="entry name" value="HAD superfamily/HAD-like"/>
    <property type="match status" value="1"/>
</dbReference>
<dbReference type="NCBIfam" id="TIGR01549">
    <property type="entry name" value="HAD-SF-IA-v1"/>
    <property type="match status" value="1"/>
</dbReference>
<dbReference type="PANTHER" id="PTHR47478:SF1">
    <property type="entry name" value="PYRIMIDINE 5'-NUCLEOTIDASE YJJG"/>
    <property type="match status" value="1"/>
</dbReference>
<organism evidence="1 2">
    <name type="scientific">Candidatus Mucispirillum faecigallinarum</name>
    <dbReference type="NCBI Taxonomy" id="2838699"/>
    <lineage>
        <taxon>Bacteria</taxon>
        <taxon>Pseudomonadati</taxon>
        <taxon>Deferribacterota</taxon>
        <taxon>Deferribacteres</taxon>
        <taxon>Deferribacterales</taxon>
        <taxon>Mucispirillaceae</taxon>
        <taxon>Mucispirillum</taxon>
    </lineage>
</organism>
<dbReference type="PANTHER" id="PTHR47478">
    <property type="match status" value="1"/>
</dbReference>
<reference evidence="1" key="2">
    <citation type="submission" date="2021-04" db="EMBL/GenBank/DDBJ databases">
        <authorList>
            <person name="Gilroy R."/>
        </authorList>
    </citation>
    <scope>NUCLEOTIDE SEQUENCE</scope>
    <source>
        <strain evidence="1">ChiW4-1371</strain>
    </source>
</reference>
<reference evidence="1" key="1">
    <citation type="journal article" date="2021" name="PeerJ">
        <title>Extensive microbial diversity within the chicken gut microbiome revealed by metagenomics and culture.</title>
        <authorList>
            <person name="Gilroy R."/>
            <person name="Ravi A."/>
            <person name="Getino M."/>
            <person name="Pursley I."/>
            <person name="Horton D.L."/>
            <person name="Alikhan N.F."/>
            <person name="Baker D."/>
            <person name="Gharbi K."/>
            <person name="Hall N."/>
            <person name="Watson M."/>
            <person name="Adriaenssens E.M."/>
            <person name="Foster-Nyarko E."/>
            <person name="Jarju S."/>
            <person name="Secka A."/>
            <person name="Antonio M."/>
            <person name="Oren A."/>
            <person name="Chaudhuri R.R."/>
            <person name="La Ragione R."/>
            <person name="Hildebrand F."/>
            <person name="Pallen M.J."/>
        </authorList>
    </citation>
    <scope>NUCLEOTIDE SEQUENCE</scope>
    <source>
        <strain evidence="1">ChiW4-1371</strain>
    </source>
</reference>
<dbReference type="Pfam" id="PF13419">
    <property type="entry name" value="HAD_2"/>
    <property type="match status" value="1"/>
</dbReference>
<protein>
    <submittedName>
        <fullName evidence="1">HAD-IA family hydrolase</fullName>
    </submittedName>
</protein>
<sequence>YWEKLISRIKIEQDAKEFLERAYKNEIIVAAVTDMTTAEQIKKINKMDIRKYIKYIISSEMAGVEKPDTRIFQYAINMTKASIDTTIMIGDSVEKDGKGAENVGIKFYRVTKND</sequence>
<dbReference type="InterPro" id="IPR036412">
    <property type="entry name" value="HAD-like_sf"/>
</dbReference>
<dbReference type="AlphaFoldDB" id="A0A9D2GS74"/>
<accession>A0A9D2GS74</accession>
<dbReference type="InterPro" id="IPR041492">
    <property type="entry name" value="HAD_2"/>
</dbReference>
<dbReference type="InterPro" id="IPR006439">
    <property type="entry name" value="HAD-SF_hydro_IA"/>
</dbReference>
<dbReference type="EMBL" id="DXAQ01000062">
    <property type="protein sequence ID" value="HIZ89073.1"/>
    <property type="molecule type" value="Genomic_DNA"/>
</dbReference>
<name>A0A9D2GS74_9BACT</name>
<dbReference type="InterPro" id="IPR052550">
    <property type="entry name" value="Pyrimidine_5'-ntase_YjjG"/>
</dbReference>
<comment type="caution">
    <text evidence="1">The sequence shown here is derived from an EMBL/GenBank/DDBJ whole genome shotgun (WGS) entry which is preliminary data.</text>
</comment>
<dbReference type="GO" id="GO:0016787">
    <property type="term" value="F:hydrolase activity"/>
    <property type="evidence" value="ECO:0007669"/>
    <property type="project" value="UniProtKB-KW"/>
</dbReference>
<proteinExistence type="predicted"/>
<dbReference type="SUPFAM" id="SSF56784">
    <property type="entry name" value="HAD-like"/>
    <property type="match status" value="1"/>
</dbReference>
<evidence type="ECO:0000313" key="1">
    <source>
        <dbReference type="EMBL" id="HIZ89073.1"/>
    </source>
</evidence>
<feature type="non-terminal residue" evidence="1">
    <location>
        <position position="1"/>
    </location>
</feature>
<gene>
    <name evidence="1" type="ORF">H9804_03945</name>
</gene>